<protein>
    <recommendedName>
        <fullName evidence="4">PepSY domain-containing protein</fullName>
    </recommendedName>
</protein>
<dbReference type="EMBL" id="VOPL01000001">
    <property type="protein sequence ID" value="TXB71037.1"/>
    <property type="molecule type" value="Genomic_DNA"/>
</dbReference>
<dbReference type="RefSeq" id="WP_147096519.1">
    <property type="nucleotide sequence ID" value="NZ_JBHUFH010000002.1"/>
</dbReference>
<dbReference type="OrthoDB" id="7870353at2"/>
<organism evidence="2 3">
    <name type="scientific">Paracoccus aurantiacus</name>
    <dbReference type="NCBI Taxonomy" id="2599412"/>
    <lineage>
        <taxon>Bacteria</taxon>
        <taxon>Pseudomonadati</taxon>
        <taxon>Pseudomonadota</taxon>
        <taxon>Alphaproteobacteria</taxon>
        <taxon>Rhodobacterales</taxon>
        <taxon>Paracoccaceae</taxon>
        <taxon>Paracoccus</taxon>
    </lineage>
</organism>
<evidence type="ECO:0008006" key="4">
    <source>
        <dbReference type="Google" id="ProtNLM"/>
    </source>
</evidence>
<evidence type="ECO:0000313" key="3">
    <source>
        <dbReference type="Proteomes" id="UP000321562"/>
    </source>
</evidence>
<feature type="signal peptide" evidence="1">
    <location>
        <begin position="1"/>
        <end position="17"/>
    </location>
</feature>
<gene>
    <name evidence="2" type="ORF">FQV27_04095</name>
</gene>
<keyword evidence="1" id="KW-0732">Signal</keyword>
<evidence type="ECO:0000313" key="2">
    <source>
        <dbReference type="EMBL" id="TXB71037.1"/>
    </source>
</evidence>
<name>A0A5C6S925_9RHOB</name>
<comment type="caution">
    <text evidence="2">The sequence shown here is derived from an EMBL/GenBank/DDBJ whole genome shotgun (WGS) entry which is preliminary data.</text>
</comment>
<accession>A0A5C6S925</accession>
<evidence type="ECO:0000256" key="1">
    <source>
        <dbReference type="SAM" id="SignalP"/>
    </source>
</evidence>
<feature type="chain" id="PRO_5022735029" description="PepSY domain-containing protein" evidence="1">
    <location>
        <begin position="18"/>
        <end position="116"/>
    </location>
</feature>
<sequence length="116" mass="12652">MIRAALLCLLLTTPLAAQPKRPAALLPFHEVVKIVASRFEGRLLAVRIDQPRPFELALGSDLVQELTLLSPQGNIILLRIDAVSGKVLDVRGRGINAARVRKESPRAGTGRMKENP</sequence>
<dbReference type="Proteomes" id="UP000321562">
    <property type="component" value="Unassembled WGS sequence"/>
</dbReference>
<reference evidence="2 3" key="1">
    <citation type="submission" date="2019-08" db="EMBL/GenBank/DDBJ databases">
        <authorList>
            <person name="Ye J."/>
        </authorList>
    </citation>
    <scope>NUCLEOTIDE SEQUENCE [LARGE SCALE GENOMIC DNA]</scope>
    <source>
        <strain evidence="2 3">TK008</strain>
    </source>
</reference>
<keyword evidence="3" id="KW-1185">Reference proteome</keyword>
<dbReference type="AlphaFoldDB" id="A0A5C6S925"/>
<proteinExistence type="predicted"/>